<feature type="region of interest" description="Disordered" evidence="1">
    <location>
        <begin position="212"/>
        <end position="362"/>
    </location>
</feature>
<feature type="compositionally biased region" description="Low complexity" evidence="1">
    <location>
        <begin position="309"/>
        <end position="327"/>
    </location>
</feature>
<feature type="compositionally biased region" description="Low complexity" evidence="1">
    <location>
        <begin position="446"/>
        <end position="460"/>
    </location>
</feature>
<accession>A0A0G2Y0P6</accession>
<evidence type="ECO:0000313" key="3">
    <source>
        <dbReference type="Proteomes" id="UP000241474"/>
    </source>
</evidence>
<evidence type="ECO:0000256" key="1">
    <source>
        <dbReference type="SAM" id="MobiDB-lite"/>
    </source>
</evidence>
<feature type="compositionally biased region" description="Polar residues" evidence="1">
    <location>
        <begin position="470"/>
        <end position="487"/>
    </location>
</feature>
<feature type="compositionally biased region" description="Polar residues" evidence="1">
    <location>
        <begin position="212"/>
        <end position="230"/>
    </location>
</feature>
<feature type="region of interest" description="Disordered" evidence="1">
    <location>
        <begin position="438"/>
        <end position="487"/>
    </location>
</feature>
<feature type="region of interest" description="Disordered" evidence="1">
    <location>
        <begin position="155"/>
        <end position="181"/>
    </location>
</feature>
<dbReference type="EMBL" id="KM982401">
    <property type="protein sequence ID" value="AKI79223.1"/>
    <property type="molecule type" value="Genomic_DNA"/>
</dbReference>
<feature type="compositionally biased region" description="Low complexity" evidence="1">
    <location>
        <begin position="155"/>
        <end position="171"/>
    </location>
</feature>
<feature type="region of interest" description="Disordered" evidence="1">
    <location>
        <begin position="1"/>
        <end position="57"/>
    </location>
</feature>
<protein>
    <submittedName>
        <fullName evidence="2">Uncharacterized protein</fullName>
    </submittedName>
</protein>
<name>A0A0G2Y0P6_MIMIV</name>
<dbReference type="Proteomes" id="UP000241474">
    <property type="component" value="Segment"/>
</dbReference>
<sequence length="502" mass="54757">MQSTTNNNTNKKNYARSNRSDNLSTVVSNRSAYRSASKSASRSNNLSTPGQSRVISYDDDITSDYNTYTINDYIDDPTTDQNTVNDDEGNIYGGNFFDGFIPTSNLFADNYEIKKLDDVIARTNNIMYGGRIPEDQIISTESNNIFGIKDFRVTNTEDTNDDNSNSQSVNSRTDSDNLSARNTSISNSLLTSGRNSASIRNANPLLVRNATSLGNSERNSPDRPSTQGDSSIRGEADNFSGRNASARNSASNKNSASRSSVSNKNSASRSSASRSSVSRNSESIKSSSRNSESRNLESNKNSTSRNLESNKNSASRNSSSRNSTSIKSDSKNSDSRNSQTNKSKNQRGGLSEIKGIPVTDKFIGQNEIPTSSLGTHQYEPNYSLTSPGSIISTSSKLNNEAIRGINNRPIAGKNQVYPDTITDTNDLSSFFANTESNTIDQFGGQTSDKNNSTKSNTKYNKSSRKISEISYGTSKRSHNRSSNTSNLKSETDYDIFTANSEL</sequence>
<organism evidence="2 3">
    <name type="scientific">Acanthamoeba polyphaga mimivirus</name>
    <name type="common">APMV</name>
    <dbReference type="NCBI Taxonomy" id="212035"/>
    <lineage>
        <taxon>Viruses</taxon>
        <taxon>Varidnaviria</taxon>
        <taxon>Bamfordvirae</taxon>
        <taxon>Nucleocytoviricota</taxon>
        <taxon>Megaviricetes</taxon>
        <taxon>Imitervirales</taxon>
        <taxon>Mimiviridae</taxon>
        <taxon>Megamimivirinae</taxon>
        <taxon>Mimivirus</taxon>
        <taxon>Mimivirus bradfordmassiliense</taxon>
    </lineage>
</organism>
<organismHost>
    <name type="scientific">Acanthamoeba polyphaga</name>
    <name type="common">Amoeba</name>
    <dbReference type="NCBI Taxonomy" id="5757"/>
</organismHost>
<feature type="compositionally biased region" description="Polar residues" evidence="1">
    <location>
        <begin position="339"/>
        <end position="348"/>
    </location>
</feature>
<proteinExistence type="predicted"/>
<feature type="compositionally biased region" description="Low complexity" evidence="1">
    <location>
        <begin position="28"/>
        <end position="47"/>
    </location>
</feature>
<feature type="compositionally biased region" description="Low complexity" evidence="1">
    <location>
        <begin position="1"/>
        <end position="12"/>
    </location>
</feature>
<feature type="compositionally biased region" description="Low complexity" evidence="1">
    <location>
        <begin position="242"/>
        <end position="290"/>
    </location>
</feature>
<evidence type="ECO:0000313" key="2">
    <source>
        <dbReference type="EMBL" id="AKI79223.1"/>
    </source>
</evidence>
<feature type="compositionally biased region" description="Polar residues" evidence="1">
    <location>
        <begin position="15"/>
        <end position="27"/>
    </location>
</feature>
<reference evidence="2 3" key="1">
    <citation type="submission" date="2014-10" db="EMBL/GenBank/DDBJ databases">
        <title>Pan-genome analysis of Brazilian lineage A amoebal mimiviruses.</title>
        <authorList>
            <person name="Assis F.L."/>
            <person name="Abrahao J.S."/>
            <person name="Kroon E.G."/>
            <person name="Dornas F.P."/>
            <person name="Andrade K.R."/>
            <person name="Borato P.V.M."/>
            <person name="Pilotto M.R."/>
            <person name="Benamar S."/>
            <person name="LaScola B."/>
            <person name="Colson P."/>
        </authorList>
    </citation>
    <scope>NUCLEOTIDE SEQUENCE [LARGE SCALE GENOMIC DNA]</scope>
    <source>
        <strain evidence="2 3">Oyster</strain>
    </source>
</reference>